<dbReference type="GO" id="GO:0005975">
    <property type="term" value="P:carbohydrate metabolic process"/>
    <property type="evidence" value="ECO:0007669"/>
    <property type="project" value="InterPro"/>
</dbReference>
<comment type="caution">
    <text evidence="7">The sequence shown here is derived from an EMBL/GenBank/DDBJ whole genome shotgun (WGS) entry which is preliminary data.</text>
</comment>
<evidence type="ECO:0000256" key="2">
    <source>
        <dbReference type="ARBA" id="ARBA00009865"/>
    </source>
</evidence>
<keyword evidence="3" id="KW-0378">Hydrolase</keyword>
<dbReference type="Pfam" id="PF04616">
    <property type="entry name" value="Glyco_hydro_43"/>
    <property type="match status" value="1"/>
</dbReference>
<name>A0A098LJ56_9BACT</name>
<evidence type="ECO:0000256" key="5">
    <source>
        <dbReference type="PIRSR" id="PIRSR606710-2"/>
    </source>
</evidence>
<accession>A0A098LJ56</accession>
<dbReference type="GO" id="GO:0004553">
    <property type="term" value="F:hydrolase activity, hydrolyzing O-glycosyl compounds"/>
    <property type="evidence" value="ECO:0007669"/>
    <property type="project" value="InterPro"/>
</dbReference>
<organism evidence="7 8">
    <name type="scientific">Sporocytophaga myxococcoides</name>
    <dbReference type="NCBI Taxonomy" id="153721"/>
    <lineage>
        <taxon>Bacteria</taxon>
        <taxon>Pseudomonadati</taxon>
        <taxon>Bacteroidota</taxon>
        <taxon>Cytophagia</taxon>
        <taxon>Cytophagales</taxon>
        <taxon>Cytophagaceae</taxon>
        <taxon>Sporocytophaga</taxon>
    </lineage>
</organism>
<dbReference type="Gene3D" id="2.40.128.10">
    <property type="match status" value="1"/>
</dbReference>
<evidence type="ECO:0000256" key="1">
    <source>
        <dbReference type="ARBA" id="ARBA00004834"/>
    </source>
</evidence>
<evidence type="ECO:0000313" key="8">
    <source>
        <dbReference type="Proteomes" id="UP000030185"/>
    </source>
</evidence>
<dbReference type="AlphaFoldDB" id="A0A098LJ56"/>
<dbReference type="STRING" id="153721.MYP_3646"/>
<evidence type="ECO:0000313" key="7">
    <source>
        <dbReference type="EMBL" id="GAL86417.1"/>
    </source>
</evidence>
<proteinExistence type="inferred from homology"/>
<keyword evidence="8" id="KW-1185">Reference proteome</keyword>
<evidence type="ECO:0000256" key="4">
    <source>
        <dbReference type="ARBA" id="ARBA00023295"/>
    </source>
</evidence>
<gene>
    <name evidence="7" type="ORF">MYP_3646</name>
</gene>
<comment type="pathway">
    <text evidence="1">Glycan metabolism; L-arabinan degradation.</text>
</comment>
<dbReference type="InterPro" id="IPR006710">
    <property type="entry name" value="Glyco_hydro_43"/>
</dbReference>
<feature type="site" description="Important for catalytic activity, responsible for pKa modulation of the active site Glu and correct orientation of both the proton donor and substrate" evidence="5">
    <location>
        <position position="194"/>
    </location>
</feature>
<keyword evidence="4" id="KW-0326">Glycosidase</keyword>
<dbReference type="InterPro" id="IPR050727">
    <property type="entry name" value="GH43_arabinanases"/>
</dbReference>
<dbReference type="CDD" id="cd18832">
    <property type="entry name" value="GH43_GsAbnA-like"/>
    <property type="match status" value="1"/>
</dbReference>
<dbReference type="Proteomes" id="UP000030185">
    <property type="component" value="Unassembled WGS sequence"/>
</dbReference>
<reference evidence="7 8" key="1">
    <citation type="submission" date="2014-09" db="EMBL/GenBank/DDBJ databases">
        <title>Sporocytophaga myxococcoides PG-01 genome sequencing.</title>
        <authorList>
            <person name="Liu L."/>
            <person name="Gao P.J."/>
            <person name="Chen G.J."/>
            <person name="Wang L.S."/>
        </authorList>
    </citation>
    <scope>NUCLEOTIDE SEQUENCE [LARGE SCALE GENOMIC DNA]</scope>
    <source>
        <strain evidence="7 8">PG-01</strain>
    </source>
</reference>
<dbReference type="PANTHER" id="PTHR43301:SF3">
    <property type="entry name" value="ARABINAN ENDO-1,5-ALPHA-L-ARABINOSIDASE A-RELATED"/>
    <property type="match status" value="1"/>
</dbReference>
<dbReference type="InterPro" id="IPR023296">
    <property type="entry name" value="Glyco_hydro_beta-prop_sf"/>
</dbReference>
<feature type="domain" description="Extracellular endo-alpha-(1-&gt;5)-L-arabinanase C-terminal" evidence="6">
    <location>
        <begin position="409"/>
        <end position="513"/>
    </location>
</feature>
<protein>
    <submittedName>
        <fullName evidence="7">Arabinase</fullName>
    </submittedName>
</protein>
<dbReference type="eggNOG" id="COG3507">
    <property type="taxonomic scope" value="Bacteria"/>
</dbReference>
<comment type="similarity">
    <text evidence="2">Belongs to the glycosyl hydrolase 43 family.</text>
</comment>
<dbReference type="PANTHER" id="PTHR43301">
    <property type="entry name" value="ARABINAN ENDO-1,5-ALPHA-L-ARABINOSIDASE"/>
    <property type="match status" value="1"/>
</dbReference>
<evidence type="ECO:0000256" key="3">
    <source>
        <dbReference type="ARBA" id="ARBA00022801"/>
    </source>
</evidence>
<dbReference type="SUPFAM" id="SSF75005">
    <property type="entry name" value="Arabinanase/levansucrase/invertase"/>
    <property type="match status" value="1"/>
</dbReference>
<sequence length="919" mass="103521">MAKFANAATVPVHDPSVVIVYKDANGNSYPSNYATGSRTKYYYIFGTQVGAAYSRDMINWTAFTPSFSINGTTTNNYYQIVKSEADYAEHTTLDKVKENLWAPDVIYNKALGKWTMYFSLSGNEFKSSIILFTSSKIEGPYEKVGSVVHGGFTNSTTSIGRTDYAKMTGTSTVDDRYLDNSGKWDNTYAVSCIDPSVLYDETGKLWLVYGSWSGGIFLLKLNEQTGLRDYSYNYGLGNSPVWNGNRLRFDPYMGVHIAGGYYVSGEGPYIRYLKDANGIGYYYMFISMGFYSPEGGYTMRVFRSSTIDGQYTDVTGDNAVFDRYIFNYGNNTQYGMPIMQNYKYNWWNMASVSQGHNSVLSDEDGSAYIVYHTKFDNGTIWHNVEVHQIFFNENGWPLAAPFEYRVGFGLTKSKHSKEEITGRYSVITHNSVDYAKLKSNLEEEMYVNADGTLTGAYSGTWTYNFAFGKHYITLTTNAGTFKGVVCEQLMDGLSARTVAFTAMNSNNERCLWGYKRTNTATIATTNYRGESLIVGDRQYSLTWDDYNRFNKQSVSGDFEIEYLFDNYTQASENWHNWAIAIKTSSETWHLRADAWSVGTFTGATVNHTYTWEWSHFKDVYKNKKVRLKVSRIGTSINIFSYVDSVLVYSCTSANAPMNEVDVYLGGETCYLDVKKISVAQLGAREVVGTTNEDGTYTVPFNSVKGNTTSVSGDFELVYIFNNYHNPVSIDYWDNYILRAISGSSTMLIRADAYAMDVFGSLAYSYDWNWNNFVSIMTGGHVELRISRSGSTILYKAIITSRDGDVYNYQVIQTGAPRTPMSFGFTGEESMQDFFVVEKISSEGSDIVTGKTKSQNILSATNVYSFEKVLYVNAADSGELEIYNVEGKSFGRIKYNKGLNQIYSLSEGFYLIGGIKIIIF</sequence>
<dbReference type="EMBL" id="BBLT01000008">
    <property type="protein sequence ID" value="GAL86417.1"/>
    <property type="molecule type" value="Genomic_DNA"/>
</dbReference>
<dbReference type="Pfam" id="PF16369">
    <property type="entry name" value="GH43_C"/>
    <property type="match status" value="1"/>
</dbReference>
<evidence type="ECO:0000259" key="6">
    <source>
        <dbReference type="Pfam" id="PF16369"/>
    </source>
</evidence>
<dbReference type="InterPro" id="IPR032291">
    <property type="entry name" value="Abn2_C"/>
</dbReference>
<dbReference type="Gene3D" id="2.115.10.20">
    <property type="entry name" value="Glycosyl hydrolase domain, family 43"/>
    <property type="match status" value="1"/>
</dbReference>